<dbReference type="EMBL" id="OZ019897">
    <property type="protein sequence ID" value="CAK9225587.1"/>
    <property type="molecule type" value="Genomic_DNA"/>
</dbReference>
<dbReference type="InterPro" id="IPR006671">
    <property type="entry name" value="Cyclin_N"/>
</dbReference>
<keyword evidence="1 2" id="KW-0195">Cyclin</keyword>
<evidence type="ECO:0000256" key="1">
    <source>
        <dbReference type="ARBA" id="ARBA00023127"/>
    </source>
</evidence>
<dbReference type="InterPro" id="IPR013763">
    <property type="entry name" value="Cyclin-like_dom"/>
</dbReference>
<feature type="domain" description="Cyclin-like" evidence="4">
    <location>
        <begin position="85"/>
        <end position="166"/>
    </location>
</feature>
<evidence type="ECO:0000313" key="6">
    <source>
        <dbReference type="Proteomes" id="UP001497512"/>
    </source>
</evidence>
<accession>A0ABP0UMH5</accession>
<reference evidence="5" key="1">
    <citation type="submission" date="2024-02" db="EMBL/GenBank/DDBJ databases">
        <authorList>
            <consortium name="ELIXIR-Norway"/>
            <consortium name="Elixir Norway"/>
        </authorList>
    </citation>
    <scope>NUCLEOTIDE SEQUENCE</scope>
</reference>
<dbReference type="Pfam" id="PF16899">
    <property type="entry name" value="Cyclin_C_2"/>
    <property type="match status" value="1"/>
</dbReference>
<dbReference type="InterPro" id="IPR036915">
    <property type="entry name" value="Cyclin-like_sf"/>
</dbReference>
<proteinExistence type="inferred from homology"/>
<comment type="similarity">
    <text evidence="2">Belongs to the cyclin family.</text>
</comment>
<dbReference type="SMART" id="SM00385">
    <property type="entry name" value="CYCLIN"/>
    <property type="match status" value="1"/>
</dbReference>
<evidence type="ECO:0000256" key="2">
    <source>
        <dbReference type="RuleBase" id="RU000383"/>
    </source>
</evidence>
<dbReference type="Pfam" id="PF00134">
    <property type="entry name" value="Cyclin_N"/>
    <property type="match status" value="1"/>
</dbReference>
<name>A0ABP0UMH5_9BRYO</name>
<dbReference type="CDD" id="cd20586">
    <property type="entry name" value="CYCLIN_AcCycH_rpt2"/>
    <property type="match status" value="1"/>
</dbReference>
<evidence type="ECO:0000259" key="4">
    <source>
        <dbReference type="SMART" id="SM00385"/>
    </source>
</evidence>
<keyword evidence="6" id="KW-1185">Reference proteome</keyword>
<dbReference type="PANTHER" id="PTHR10026">
    <property type="entry name" value="CYCLIN"/>
    <property type="match status" value="1"/>
</dbReference>
<gene>
    <name evidence="5" type="ORF">CSSPTR1EN2_LOCUS17701</name>
</gene>
<dbReference type="Gene3D" id="1.10.472.10">
    <property type="entry name" value="Cyclin-like"/>
    <property type="match status" value="2"/>
</dbReference>
<sequence>MADFITSTHRKKWLLSIQDLVENCRAANQRAVEALQKYGATRVECQPDGTLAYPGAPAHGDNGHRSLPEPLTLAEELVIRRFYEQKIQQVSAAFSFPNKIQATAILYFKRFYQKWSVMEHDPKHIMLTCIYLSCKVEEFHVSADELGKGIQQDPQVVLKNELTVLQGLDFELIVYTPYRSVDGFIYDLEVTTSGKKVLLQELKLAAQFVVDSMMLTDVPLLFPPGQVALAALRTANQEEPKVDFNRYLQNMPERQKQRHSHAELIHMLDSIDLLVKDAKQPVESDVRRIDRKLKYCRNPGLQDEGKGKRERKEKQRHKRGSHDVQMVNAVDNHPLDLNEIHSVKRGQSEGDAML</sequence>
<protein>
    <recommendedName>
        <fullName evidence="4">Cyclin-like domain-containing protein</fullName>
    </recommendedName>
</protein>
<dbReference type="InterPro" id="IPR031658">
    <property type="entry name" value="Cyclin_C_2"/>
</dbReference>
<feature type="compositionally biased region" description="Basic and acidic residues" evidence="3">
    <location>
        <begin position="303"/>
        <end position="313"/>
    </location>
</feature>
<organism evidence="5 6">
    <name type="scientific">Sphagnum troendelagicum</name>
    <dbReference type="NCBI Taxonomy" id="128251"/>
    <lineage>
        <taxon>Eukaryota</taxon>
        <taxon>Viridiplantae</taxon>
        <taxon>Streptophyta</taxon>
        <taxon>Embryophyta</taxon>
        <taxon>Bryophyta</taxon>
        <taxon>Sphagnophytina</taxon>
        <taxon>Sphagnopsida</taxon>
        <taxon>Sphagnales</taxon>
        <taxon>Sphagnaceae</taxon>
        <taxon>Sphagnum</taxon>
    </lineage>
</organism>
<dbReference type="SUPFAM" id="SSF47954">
    <property type="entry name" value="Cyclin-like"/>
    <property type="match status" value="2"/>
</dbReference>
<evidence type="ECO:0000256" key="3">
    <source>
        <dbReference type="SAM" id="MobiDB-lite"/>
    </source>
</evidence>
<feature type="region of interest" description="Disordered" evidence="3">
    <location>
        <begin position="297"/>
        <end position="323"/>
    </location>
</feature>
<evidence type="ECO:0000313" key="5">
    <source>
        <dbReference type="EMBL" id="CAK9225587.1"/>
    </source>
</evidence>
<dbReference type="CDD" id="cd20585">
    <property type="entry name" value="CYCLIN_AcCycH_rpt1"/>
    <property type="match status" value="1"/>
</dbReference>
<dbReference type="InterPro" id="IPR043198">
    <property type="entry name" value="Cyclin/Ssn8"/>
</dbReference>
<dbReference type="Proteomes" id="UP001497512">
    <property type="component" value="Chromosome 5"/>
</dbReference>